<evidence type="ECO:0000313" key="1">
    <source>
        <dbReference type="EMBL" id="CAL1697061.1"/>
    </source>
</evidence>
<reference evidence="2" key="1">
    <citation type="submission" date="2024-04" db="EMBL/GenBank/DDBJ databases">
        <authorList>
            <person name="Shaw F."/>
            <person name="Minotto A."/>
        </authorList>
    </citation>
    <scope>NUCLEOTIDE SEQUENCE [LARGE SCALE GENOMIC DNA]</scope>
</reference>
<dbReference type="Proteomes" id="UP001497453">
    <property type="component" value="Chromosome 1"/>
</dbReference>
<evidence type="ECO:0000313" key="2">
    <source>
        <dbReference type="Proteomes" id="UP001497453"/>
    </source>
</evidence>
<keyword evidence="2" id="KW-1185">Reference proteome</keyword>
<dbReference type="EMBL" id="OZ037944">
    <property type="protein sequence ID" value="CAL1697061.1"/>
    <property type="molecule type" value="Genomic_DNA"/>
</dbReference>
<gene>
    <name evidence="1" type="ORF">GFSPODELE1_LOCUS1460</name>
</gene>
<name>A0ABP1CN28_9APHY</name>
<organism evidence="1 2">
    <name type="scientific">Somion occarium</name>
    <dbReference type="NCBI Taxonomy" id="3059160"/>
    <lineage>
        <taxon>Eukaryota</taxon>
        <taxon>Fungi</taxon>
        <taxon>Dikarya</taxon>
        <taxon>Basidiomycota</taxon>
        <taxon>Agaricomycotina</taxon>
        <taxon>Agaricomycetes</taxon>
        <taxon>Polyporales</taxon>
        <taxon>Cerrenaceae</taxon>
        <taxon>Somion</taxon>
    </lineage>
</organism>
<proteinExistence type="predicted"/>
<sequence>MSSIAPTVASLNDRLLNPRNREGAWLWTKEQAFNYILNMHRVAKSKSRQLGYSGADAPQFEDVNNLMDNVIWRALRAELGEQVIANESTTESPEGEPQSINVTSFIGRTILIGDLWNALVIRQIRTFVPRFGFFSNLHVFAS</sequence>
<accession>A0ABP1CN28</accession>
<protein>
    <submittedName>
        <fullName evidence="1">Uncharacterized protein</fullName>
    </submittedName>
</protein>